<evidence type="ECO:0000256" key="1">
    <source>
        <dbReference type="ARBA" id="ARBA00009477"/>
    </source>
</evidence>
<dbReference type="InterPro" id="IPR058625">
    <property type="entry name" value="MdtA-like_BSH"/>
</dbReference>
<accession>A0A6P1ZD36</accession>
<keyword evidence="2" id="KW-0175">Coiled coil</keyword>
<organism evidence="7 8">
    <name type="scientific">Oceanidesulfovibrio marinus</name>
    <dbReference type="NCBI Taxonomy" id="370038"/>
    <lineage>
        <taxon>Bacteria</taxon>
        <taxon>Pseudomonadati</taxon>
        <taxon>Thermodesulfobacteriota</taxon>
        <taxon>Desulfovibrionia</taxon>
        <taxon>Desulfovibrionales</taxon>
        <taxon>Desulfovibrionaceae</taxon>
        <taxon>Oceanidesulfovibrio</taxon>
    </lineage>
</organism>
<dbReference type="GO" id="GO:0015562">
    <property type="term" value="F:efflux transmembrane transporter activity"/>
    <property type="evidence" value="ECO:0007669"/>
    <property type="project" value="TreeGrafter"/>
</dbReference>
<feature type="domain" description="CusB-like beta-barrel" evidence="6">
    <location>
        <begin position="236"/>
        <end position="306"/>
    </location>
</feature>
<dbReference type="Pfam" id="PF25876">
    <property type="entry name" value="HH_MFP_RND"/>
    <property type="match status" value="1"/>
</dbReference>
<dbReference type="Pfam" id="PF25954">
    <property type="entry name" value="Beta-barrel_RND_2"/>
    <property type="match status" value="1"/>
</dbReference>
<feature type="compositionally biased region" description="Polar residues" evidence="3">
    <location>
        <begin position="400"/>
        <end position="416"/>
    </location>
</feature>
<evidence type="ECO:0000256" key="3">
    <source>
        <dbReference type="SAM" id="MobiDB-lite"/>
    </source>
</evidence>
<dbReference type="Gene3D" id="1.10.287.470">
    <property type="entry name" value="Helix hairpin bin"/>
    <property type="match status" value="1"/>
</dbReference>
<dbReference type="Gene3D" id="2.40.50.100">
    <property type="match status" value="1"/>
</dbReference>
<dbReference type="RefSeq" id="WP_144306584.1">
    <property type="nucleotide sequence ID" value="NZ_QMIF01000013.1"/>
</dbReference>
<gene>
    <name evidence="7" type="ORF">DQK91_16990</name>
</gene>
<feature type="domain" description="Multidrug resistance protein MdtA-like alpha-helical hairpin" evidence="4">
    <location>
        <begin position="115"/>
        <end position="191"/>
    </location>
</feature>
<proteinExistence type="inferred from homology"/>
<dbReference type="NCBIfam" id="TIGR01730">
    <property type="entry name" value="RND_mfp"/>
    <property type="match status" value="1"/>
</dbReference>
<dbReference type="Proteomes" id="UP000434052">
    <property type="component" value="Unassembled WGS sequence"/>
</dbReference>
<feature type="region of interest" description="Disordered" evidence="3">
    <location>
        <begin position="388"/>
        <end position="435"/>
    </location>
</feature>
<protein>
    <submittedName>
        <fullName evidence="7">Efflux transporter periplasmic adaptor subunit</fullName>
    </submittedName>
</protein>
<reference evidence="7 8" key="1">
    <citation type="submission" date="2018-06" db="EMBL/GenBank/DDBJ databases">
        <title>Complete genome of Desulfovibrio marinus P48SEP.</title>
        <authorList>
            <person name="Crispim J.S."/>
            <person name="Vidigal P.M.P."/>
            <person name="Silva L.C.F."/>
            <person name="Araujo L.C."/>
            <person name="Laguardia C.N."/>
            <person name="Dias R.S."/>
            <person name="Sousa M.P."/>
            <person name="Paula S.O."/>
            <person name="Silva C."/>
        </authorList>
    </citation>
    <scope>NUCLEOTIDE SEQUENCE [LARGE SCALE GENOMIC DNA]</scope>
    <source>
        <strain evidence="7 8">P48SEP</strain>
    </source>
</reference>
<name>A0A6P1ZD36_9BACT</name>
<dbReference type="InterPro" id="IPR058792">
    <property type="entry name" value="Beta-barrel_RND_2"/>
</dbReference>
<feature type="coiled-coil region" evidence="2">
    <location>
        <begin position="115"/>
        <end position="187"/>
    </location>
</feature>
<dbReference type="Gene3D" id="2.40.30.170">
    <property type="match status" value="1"/>
</dbReference>
<dbReference type="OrthoDB" id="9800209at2"/>
<evidence type="ECO:0000259" key="4">
    <source>
        <dbReference type="Pfam" id="PF25876"/>
    </source>
</evidence>
<evidence type="ECO:0000259" key="6">
    <source>
        <dbReference type="Pfam" id="PF25954"/>
    </source>
</evidence>
<dbReference type="SUPFAM" id="SSF111369">
    <property type="entry name" value="HlyD-like secretion proteins"/>
    <property type="match status" value="1"/>
</dbReference>
<dbReference type="EMBL" id="QMIF01000013">
    <property type="protein sequence ID" value="TVM31900.1"/>
    <property type="molecule type" value="Genomic_DNA"/>
</dbReference>
<dbReference type="GO" id="GO:1990281">
    <property type="term" value="C:efflux pump complex"/>
    <property type="evidence" value="ECO:0007669"/>
    <property type="project" value="TreeGrafter"/>
</dbReference>
<dbReference type="PANTHER" id="PTHR30469">
    <property type="entry name" value="MULTIDRUG RESISTANCE PROTEIN MDTA"/>
    <property type="match status" value="1"/>
</dbReference>
<dbReference type="Gene3D" id="2.40.420.20">
    <property type="match status" value="1"/>
</dbReference>
<evidence type="ECO:0000313" key="8">
    <source>
        <dbReference type="Proteomes" id="UP000434052"/>
    </source>
</evidence>
<dbReference type="InterPro" id="IPR006143">
    <property type="entry name" value="RND_pump_MFP"/>
</dbReference>
<dbReference type="Pfam" id="PF25917">
    <property type="entry name" value="BSH_RND"/>
    <property type="match status" value="1"/>
</dbReference>
<evidence type="ECO:0000313" key="7">
    <source>
        <dbReference type="EMBL" id="TVM31900.1"/>
    </source>
</evidence>
<feature type="compositionally biased region" description="Low complexity" evidence="3">
    <location>
        <begin position="417"/>
        <end position="435"/>
    </location>
</feature>
<comment type="caution">
    <text evidence="7">The sequence shown here is derived from an EMBL/GenBank/DDBJ whole genome shotgun (WGS) entry which is preliminary data.</text>
</comment>
<dbReference type="FunFam" id="2.40.30.170:FF:000010">
    <property type="entry name" value="Efflux RND transporter periplasmic adaptor subunit"/>
    <property type="match status" value="1"/>
</dbReference>
<evidence type="ECO:0000256" key="2">
    <source>
        <dbReference type="SAM" id="Coils"/>
    </source>
</evidence>
<feature type="domain" description="Multidrug resistance protein MdtA-like barrel-sandwich hybrid" evidence="5">
    <location>
        <begin position="70"/>
        <end position="226"/>
    </location>
</feature>
<dbReference type="InterPro" id="IPR058624">
    <property type="entry name" value="MdtA-like_HH"/>
</dbReference>
<dbReference type="AlphaFoldDB" id="A0A6P1ZD36"/>
<sequence length="435" mass="46781">MKKTTAAVIAALLLGLVGWQVAERISATGASTSKSKGPRAVPVMLEPVRTMNLQHVAEFTGTLESSARFTVAPKISGRIESLYVDIGDQVTNGQLLAELDSNEYALQVGEAKAALEVARATVIEAQSALDVAERDLRRSRDLHTKNAVSQSELDQALAEFESSRARLQVAQAQVRQMEAALEAARVRLDYTRIHARWDDPDTHRLVGERFVDEGDMVDSNDPIVSVVALDELRAVINVIERDFPYVHAGQPAEIAADAYPDRTFPGTVSRVAPVLQESSRQARVEIVVPNAERLLAPGMFVRARLRFEEREDVTAVPQAALARRDNSQGVFLAVDNASDARFVPFTPGISQDGWVEVLGDAKDALAGGRVVTLGKHLLEDGSAIALPAPDTPMIAPNPDAATNASDKSPQRNNSKDASTSPAAEDAAASANRTQS</sequence>
<comment type="similarity">
    <text evidence="1">Belongs to the membrane fusion protein (MFP) (TC 8.A.1) family.</text>
</comment>
<evidence type="ECO:0000259" key="5">
    <source>
        <dbReference type="Pfam" id="PF25917"/>
    </source>
</evidence>